<dbReference type="SUPFAM" id="SSF47413">
    <property type="entry name" value="lambda repressor-like DNA-binding domains"/>
    <property type="match status" value="1"/>
</dbReference>
<sequence length="120" mass="13087">MTTSNAPGRIGLGGRLRAQRQRLGWTQQQLADELSVAKSTVSQYENSVNAPDYDMLVRLCRLFGVSSDHLLGLSAEAAVPPSLPRSGDEPLALSGLRADEREFLLASLEAYRSALRLRGF</sequence>
<dbReference type="RefSeq" id="WP_101808088.1">
    <property type="nucleotide sequence ID" value="NZ_NFEZ01000003.1"/>
</dbReference>
<evidence type="ECO:0000313" key="3">
    <source>
        <dbReference type="EMBL" id="PLT47400.1"/>
    </source>
</evidence>
<comment type="caution">
    <text evidence="3">The sequence shown here is derived from an EMBL/GenBank/DDBJ whole genome shotgun (WGS) entry which is preliminary data.</text>
</comment>
<dbReference type="EC" id="3.4.21.88" evidence="3"/>
<dbReference type="CDD" id="cd00093">
    <property type="entry name" value="HTH_XRE"/>
    <property type="match status" value="1"/>
</dbReference>
<name>A0A2N5NAV5_9BACL</name>
<dbReference type="SMART" id="SM00530">
    <property type="entry name" value="HTH_XRE"/>
    <property type="match status" value="1"/>
</dbReference>
<gene>
    <name evidence="3" type="ORF">B8V81_1624</name>
</gene>
<keyword evidence="4" id="KW-1185">Reference proteome</keyword>
<dbReference type="GO" id="GO:0006508">
    <property type="term" value="P:proteolysis"/>
    <property type="evidence" value="ECO:0007669"/>
    <property type="project" value="UniProtKB-KW"/>
</dbReference>
<feature type="domain" description="HTH cro/C1-type" evidence="2">
    <location>
        <begin position="16"/>
        <end position="70"/>
    </location>
</feature>
<dbReference type="GO" id="GO:0004252">
    <property type="term" value="F:serine-type endopeptidase activity"/>
    <property type="evidence" value="ECO:0007669"/>
    <property type="project" value="UniProtKB-EC"/>
</dbReference>
<dbReference type="EMBL" id="NFEZ01000003">
    <property type="protein sequence ID" value="PLT47400.1"/>
    <property type="molecule type" value="Genomic_DNA"/>
</dbReference>
<reference evidence="3 4" key="1">
    <citation type="submission" date="2017-05" db="EMBL/GenBank/DDBJ databases">
        <title>Functional genome analysis of Paenibacillus pasadenensis strain R16: insights on endophytic life style and antifungal activity.</title>
        <authorList>
            <person name="Passera A."/>
            <person name="Marcolungo L."/>
            <person name="Casati P."/>
            <person name="Brasca M."/>
            <person name="Quaglino F."/>
            <person name="Delledonne M."/>
        </authorList>
    </citation>
    <scope>NUCLEOTIDE SEQUENCE [LARGE SCALE GENOMIC DNA]</scope>
    <source>
        <strain evidence="3 4">R16</strain>
    </source>
</reference>
<keyword evidence="3" id="KW-0378">Hydrolase</keyword>
<dbReference type="AlphaFoldDB" id="A0A2N5NAV5"/>
<dbReference type="InterPro" id="IPR001387">
    <property type="entry name" value="Cro/C1-type_HTH"/>
</dbReference>
<organism evidence="3 4">
    <name type="scientific">Paenibacillus pasadenensis</name>
    <dbReference type="NCBI Taxonomy" id="217090"/>
    <lineage>
        <taxon>Bacteria</taxon>
        <taxon>Bacillati</taxon>
        <taxon>Bacillota</taxon>
        <taxon>Bacilli</taxon>
        <taxon>Bacillales</taxon>
        <taxon>Paenibacillaceae</taxon>
        <taxon>Paenibacillus</taxon>
    </lineage>
</organism>
<dbReference type="GO" id="GO:0003677">
    <property type="term" value="F:DNA binding"/>
    <property type="evidence" value="ECO:0007669"/>
    <property type="project" value="UniProtKB-KW"/>
</dbReference>
<dbReference type="PANTHER" id="PTHR46558">
    <property type="entry name" value="TRACRIPTIONAL REGULATORY PROTEIN-RELATED-RELATED"/>
    <property type="match status" value="1"/>
</dbReference>
<keyword evidence="3" id="KW-0645">Protease</keyword>
<dbReference type="PANTHER" id="PTHR46558:SF13">
    <property type="entry name" value="HTH-TYPE TRANSCRIPTIONAL REGULATOR IMMR"/>
    <property type="match status" value="1"/>
</dbReference>
<dbReference type="InterPro" id="IPR010982">
    <property type="entry name" value="Lambda_DNA-bd_dom_sf"/>
</dbReference>
<evidence type="ECO:0000259" key="2">
    <source>
        <dbReference type="PROSITE" id="PS50943"/>
    </source>
</evidence>
<dbReference type="Pfam" id="PF01381">
    <property type="entry name" value="HTH_3"/>
    <property type="match status" value="1"/>
</dbReference>
<protein>
    <submittedName>
        <fullName evidence="3">SOS-response repressor and protease LexA</fullName>
        <ecNumber evidence="3">3.4.21.88</ecNumber>
    </submittedName>
</protein>
<accession>A0A2N5NAV5</accession>
<dbReference type="Proteomes" id="UP000234789">
    <property type="component" value="Unassembled WGS sequence"/>
</dbReference>
<keyword evidence="1" id="KW-0238">DNA-binding</keyword>
<evidence type="ECO:0000313" key="4">
    <source>
        <dbReference type="Proteomes" id="UP000234789"/>
    </source>
</evidence>
<dbReference type="PROSITE" id="PS50943">
    <property type="entry name" value="HTH_CROC1"/>
    <property type="match status" value="1"/>
</dbReference>
<proteinExistence type="predicted"/>
<dbReference type="Gene3D" id="1.10.260.40">
    <property type="entry name" value="lambda repressor-like DNA-binding domains"/>
    <property type="match status" value="1"/>
</dbReference>
<evidence type="ECO:0000256" key="1">
    <source>
        <dbReference type="ARBA" id="ARBA00023125"/>
    </source>
</evidence>